<evidence type="ECO:0000313" key="3">
    <source>
        <dbReference type="Proteomes" id="UP000631300"/>
    </source>
</evidence>
<comment type="caution">
    <text evidence="2">The sequence shown here is derived from an EMBL/GenBank/DDBJ whole genome shotgun (WGS) entry which is preliminary data.</text>
</comment>
<dbReference type="PIRSF" id="PIRSF006257">
    <property type="entry name" value="UCP006257"/>
    <property type="match status" value="1"/>
</dbReference>
<dbReference type="PANTHER" id="PTHR39586">
    <property type="entry name" value="CYTOPLASMIC PROTEIN-RELATED"/>
    <property type="match status" value="1"/>
</dbReference>
<dbReference type="InterPro" id="IPR007384">
    <property type="entry name" value="UCP006257"/>
</dbReference>
<dbReference type="SUPFAM" id="SSF158452">
    <property type="entry name" value="YqcC-like"/>
    <property type="match status" value="1"/>
</dbReference>
<accession>A0A918JC97</accession>
<dbReference type="GO" id="GO:0044010">
    <property type="term" value="P:single-species biofilm formation"/>
    <property type="evidence" value="ECO:0007669"/>
    <property type="project" value="TreeGrafter"/>
</dbReference>
<organism evidence="2 3">
    <name type="scientific">Alteromonas halophila</name>
    <dbReference type="NCBI Taxonomy" id="516698"/>
    <lineage>
        <taxon>Bacteria</taxon>
        <taxon>Pseudomonadati</taxon>
        <taxon>Pseudomonadota</taxon>
        <taxon>Gammaproteobacteria</taxon>
        <taxon>Alteromonadales</taxon>
        <taxon>Alteromonadaceae</taxon>
        <taxon>Alteromonas/Salinimonas group</taxon>
        <taxon>Alteromonas</taxon>
    </lineage>
</organism>
<protein>
    <recommendedName>
        <fullName evidence="1">YqcC-like domain-containing protein</fullName>
    </recommendedName>
</protein>
<gene>
    <name evidence="2" type="primary">yqcC</name>
    <name evidence="2" type="ORF">GCM10007391_00830</name>
</gene>
<dbReference type="PANTHER" id="PTHR39586:SF1">
    <property type="entry name" value="CYTOPLASMIC PROTEIN"/>
    <property type="match status" value="1"/>
</dbReference>
<dbReference type="InterPro" id="IPR036814">
    <property type="entry name" value="YqcC-like_sf"/>
</dbReference>
<dbReference type="InterPro" id="IPR023376">
    <property type="entry name" value="YqcC-like_dom"/>
</dbReference>
<dbReference type="AlphaFoldDB" id="A0A918JC97"/>
<evidence type="ECO:0000259" key="1">
    <source>
        <dbReference type="Pfam" id="PF04287"/>
    </source>
</evidence>
<dbReference type="Pfam" id="PF04287">
    <property type="entry name" value="DUF446"/>
    <property type="match status" value="1"/>
</dbReference>
<reference evidence="2" key="2">
    <citation type="submission" date="2020-09" db="EMBL/GenBank/DDBJ databases">
        <authorList>
            <person name="Sun Q."/>
            <person name="Kim S."/>
        </authorList>
    </citation>
    <scope>NUCLEOTIDE SEQUENCE</scope>
    <source>
        <strain evidence="2">KCTC 22164</strain>
    </source>
</reference>
<proteinExistence type="predicted"/>
<dbReference type="Gene3D" id="1.20.1440.40">
    <property type="entry name" value="YqcC-like"/>
    <property type="match status" value="1"/>
</dbReference>
<dbReference type="Proteomes" id="UP000631300">
    <property type="component" value="Unassembled WGS sequence"/>
</dbReference>
<keyword evidence="3" id="KW-1185">Reference proteome</keyword>
<name>A0A918JC97_9ALTE</name>
<sequence>MAGAGNTVSQQVQQLLAQLEAELKKQGEWATISPHPSQLASQAPFAVDTLTFCEWLQFIFLPKLSALVEQGQPLPPMAIAPAAEVYLPQQLEQGAEEVIAVLVKLDAMANNA</sequence>
<dbReference type="EMBL" id="BMXP01000001">
    <property type="protein sequence ID" value="GGW73126.1"/>
    <property type="molecule type" value="Genomic_DNA"/>
</dbReference>
<feature type="domain" description="YqcC-like" evidence="1">
    <location>
        <begin position="11"/>
        <end position="107"/>
    </location>
</feature>
<reference evidence="2" key="1">
    <citation type="journal article" date="2014" name="Int. J. Syst. Evol. Microbiol.">
        <title>Complete genome sequence of Corynebacterium casei LMG S-19264T (=DSM 44701T), isolated from a smear-ripened cheese.</title>
        <authorList>
            <consortium name="US DOE Joint Genome Institute (JGI-PGF)"/>
            <person name="Walter F."/>
            <person name="Albersmeier A."/>
            <person name="Kalinowski J."/>
            <person name="Ruckert C."/>
        </authorList>
    </citation>
    <scope>NUCLEOTIDE SEQUENCE</scope>
    <source>
        <strain evidence="2">KCTC 22164</strain>
    </source>
</reference>
<evidence type="ECO:0000313" key="2">
    <source>
        <dbReference type="EMBL" id="GGW73126.1"/>
    </source>
</evidence>